<dbReference type="InterPro" id="IPR000835">
    <property type="entry name" value="HTH_MarR-typ"/>
</dbReference>
<dbReference type="GO" id="GO:0003700">
    <property type="term" value="F:DNA-binding transcription factor activity"/>
    <property type="evidence" value="ECO:0007669"/>
    <property type="project" value="InterPro"/>
</dbReference>
<comment type="caution">
    <text evidence="2">The sequence shown here is derived from an EMBL/GenBank/DDBJ whole genome shotgun (WGS) entry which is preliminary data.</text>
</comment>
<dbReference type="Pfam" id="PF12802">
    <property type="entry name" value="MarR_2"/>
    <property type="match status" value="1"/>
</dbReference>
<dbReference type="Proteomes" id="UP000323258">
    <property type="component" value="Unassembled WGS sequence"/>
</dbReference>
<keyword evidence="3" id="KW-1185">Reference proteome</keyword>
<organism evidence="2 3">
    <name type="scientific">Neoaquamicrobium microcysteis</name>
    <dbReference type="NCBI Taxonomy" id="2682781"/>
    <lineage>
        <taxon>Bacteria</taxon>
        <taxon>Pseudomonadati</taxon>
        <taxon>Pseudomonadota</taxon>
        <taxon>Alphaproteobacteria</taxon>
        <taxon>Hyphomicrobiales</taxon>
        <taxon>Phyllobacteriaceae</taxon>
        <taxon>Neoaquamicrobium</taxon>
    </lineage>
</organism>
<evidence type="ECO:0000313" key="3">
    <source>
        <dbReference type="Proteomes" id="UP000323258"/>
    </source>
</evidence>
<reference evidence="2 3" key="1">
    <citation type="submission" date="2019-08" db="EMBL/GenBank/DDBJ databases">
        <authorList>
            <person name="Seo Y.L."/>
        </authorList>
    </citation>
    <scope>NUCLEOTIDE SEQUENCE [LARGE SCALE GENOMIC DNA]</scope>
    <source>
        <strain evidence="2 3">MaA-C15</strain>
    </source>
</reference>
<dbReference type="PANTHER" id="PTHR33164:SF43">
    <property type="entry name" value="HTH-TYPE TRANSCRIPTIONAL REPRESSOR YETL"/>
    <property type="match status" value="1"/>
</dbReference>
<dbReference type="EMBL" id="VSZS01000068">
    <property type="protein sequence ID" value="TYR29712.1"/>
    <property type="molecule type" value="Genomic_DNA"/>
</dbReference>
<evidence type="ECO:0000259" key="1">
    <source>
        <dbReference type="PROSITE" id="PS50995"/>
    </source>
</evidence>
<evidence type="ECO:0000313" key="2">
    <source>
        <dbReference type="EMBL" id="TYR29712.1"/>
    </source>
</evidence>
<dbReference type="InterPro" id="IPR036388">
    <property type="entry name" value="WH-like_DNA-bd_sf"/>
</dbReference>
<proteinExistence type="predicted"/>
<reference evidence="2 3" key="2">
    <citation type="submission" date="2019-09" db="EMBL/GenBank/DDBJ databases">
        <title>Mesorhizobium sp. MaA-C15 isolated from Microcystis aeruginosa.</title>
        <authorList>
            <person name="Jeong S.E."/>
            <person name="Jin H.M."/>
            <person name="Jeon C.O."/>
        </authorList>
    </citation>
    <scope>NUCLEOTIDE SEQUENCE [LARGE SCALE GENOMIC DNA]</scope>
    <source>
        <strain evidence="2 3">MaA-C15</strain>
    </source>
</reference>
<dbReference type="PROSITE" id="PS50995">
    <property type="entry name" value="HTH_MARR_2"/>
    <property type="match status" value="1"/>
</dbReference>
<gene>
    <name evidence="2" type="ORF">FY036_23005</name>
</gene>
<dbReference type="AlphaFoldDB" id="A0A5D4GNY0"/>
<dbReference type="RefSeq" id="WP_148917020.1">
    <property type="nucleotide sequence ID" value="NZ_VSZS01000068.1"/>
</dbReference>
<sequence>MAIVMRPSQSLRLWQQVTLAEVKAAAHDLTMRQMAILLTVYLDPPPHTVRGLAEKLGVTKPVITRALDTMGALKLVSRHRDEKDKRNVLVKRTVEGALFVERFGDVVIDKAAELPI</sequence>
<name>A0A5D4GNY0_9HYPH</name>
<dbReference type="PANTHER" id="PTHR33164">
    <property type="entry name" value="TRANSCRIPTIONAL REGULATOR, MARR FAMILY"/>
    <property type="match status" value="1"/>
</dbReference>
<feature type="domain" description="HTH marR-type" evidence="1">
    <location>
        <begin position="1"/>
        <end position="116"/>
    </location>
</feature>
<dbReference type="GO" id="GO:0006950">
    <property type="term" value="P:response to stress"/>
    <property type="evidence" value="ECO:0007669"/>
    <property type="project" value="TreeGrafter"/>
</dbReference>
<dbReference type="SUPFAM" id="SSF46785">
    <property type="entry name" value="Winged helix' DNA-binding domain"/>
    <property type="match status" value="1"/>
</dbReference>
<dbReference type="InterPro" id="IPR036390">
    <property type="entry name" value="WH_DNA-bd_sf"/>
</dbReference>
<dbReference type="InterPro" id="IPR039422">
    <property type="entry name" value="MarR/SlyA-like"/>
</dbReference>
<dbReference type="SMART" id="SM00347">
    <property type="entry name" value="HTH_MARR"/>
    <property type="match status" value="1"/>
</dbReference>
<protein>
    <submittedName>
        <fullName evidence="2">MarR family transcriptional regulator</fullName>
    </submittedName>
</protein>
<accession>A0A5D4GNY0</accession>
<dbReference type="OrthoDB" id="9812268at2"/>
<dbReference type="Gene3D" id="1.10.10.10">
    <property type="entry name" value="Winged helix-like DNA-binding domain superfamily/Winged helix DNA-binding domain"/>
    <property type="match status" value="1"/>
</dbReference>